<dbReference type="EMBL" id="JAVXUP010000504">
    <property type="protein sequence ID" value="KAK3026350.1"/>
    <property type="molecule type" value="Genomic_DNA"/>
</dbReference>
<dbReference type="Pfam" id="PF04646">
    <property type="entry name" value="DUF604"/>
    <property type="match status" value="1"/>
</dbReference>
<sequence>MPLETFKPWVWNARPPRFIFNARWVTNDPCEAPHVFFFDSIEKRSINEIVTSYVRAAPRGLSDYVTRITVFSSATKLNEKGGSECCDIVHVDGKDVAEVKLRTCMKDEIIA</sequence>
<proteinExistence type="predicted"/>
<dbReference type="AlphaFoldDB" id="A0AA88WIM6"/>
<name>A0AA88WIM6_9ASTE</name>
<gene>
    <name evidence="1" type="ORF">RJ639_042647</name>
</gene>
<organism evidence="1 2">
    <name type="scientific">Escallonia herrerae</name>
    <dbReference type="NCBI Taxonomy" id="1293975"/>
    <lineage>
        <taxon>Eukaryota</taxon>
        <taxon>Viridiplantae</taxon>
        <taxon>Streptophyta</taxon>
        <taxon>Embryophyta</taxon>
        <taxon>Tracheophyta</taxon>
        <taxon>Spermatophyta</taxon>
        <taxon>Magnoliopsida</taxon>
        <taxon>eudicotyledons</taxon>
        <taxon>Gunneridae</taxon>
        <taxon>Pentapetalae</taxon>
        <taxon>asterids</taxon>
        <taxon>campanulids</taxon>
        <taxon>Escalloniales</taxon>
        <taxon>Escalloniaceae</taxon>
        <taxon>Escallonia</taxon>
    </lineage>
</organism>
<comment type="caution">
    <text evidence="1">The sequence shown here is derived from an EMBL/GenBank/DDBJ whole genome shotgun (WGS) entry which is preliminary data.</text>
</comment>
<reference evidence="1" key="1">
    <citation type="submission" date="2022-12" db="EMBL/GenBank/DDBJ databases">
        <title>Draft genome assemblies for two species of Escallonia (Escalloniales).</title>
        <authorList>
            <person name="Chanderbali A."/>
            <person name="Dervinis C."/>
            <person name="Anghel I."/>
            <person name="Soltis D."/>
            <person name="Soltis P."/>
            <person name="Zapata F."/>
        </authorList>
    </citation>
    <scope>NUCLEOTIDE SEQUENCE</scope>
    <source>
        <strain evidence="1">UCBG64.0493</strain>
        <tissue evidence="1">Leaf</tissue>
    </source>
</reference>
<dbReference type="Proteomes" id="UP001188597">
    <property type="component" value="Unassembled WGS sequence"/>
</dbReference>
<accession>A0AA88WIM6</accession>
<protein>
    <submittedName>
        <fullName evidence="1">Uncharacterized protein</fullName>
    </submittedName>
</protein>
<evidence type="ECO:0000313" key="2">
    <source>
        <dbReference type="Proteomes" id="UP001188597"/>
    </source>
</evidence>
<dbReference type="PANTHER" id="PTHR10811">
    <property type="entry name" value="FRINGE-RELATED"/>
    <property type="match status" value="1"/>
</dbReference>
<evidence type="ECO:0000313" key="1">
    <source>
        <dbReference type="EMBL" id="KAK3026350.1"/>
    </source>
</evidence>
<keyword evidence="2" id="KW-1185">Reference proteome</keyword>
<dbReference type="InterPro" id="IPR006740">
    <property type="entry name" value="DUF604"/>
</dbReference>